<dbReference type="EMBL" id="JAHQZT010000010">
    <property type="protein sequence ID" value="MBV0933567.1"/>
    <property type="molecule type" value="Genomic_DNA"/>
</dbReference>
<accession>A0ABS6MB87</accession>
<protein>
    <recommendedName>
        <fullName evidence="3">YtkA-like domain-containing protein</fullName>
    </recommendedName>
</protein>
<dbReference type="RefSeq" id="WP_217334988.1">
    <property type="nucleotide sequence ID" value="NZ_JAHQZT010000010.1"/>
</dbReference>
<name>A0ABS6MB87_9GAMM</name>
<comment type="caution">
    <text evidence="1">The sequence shown here is derived from an EMBL/GenBank/DDBJ whole genome shotgun (WGS) entry which is preliminary data.</text>
</comment>
<keyword evidence="2" id="KW-1185">Reference proteome</keyword>
<proteinExistence type="predicted"/>
<evidence type="ECO:0000313" key="1">
    <source>
        <dbReference type="EMBL" id="MBV0933567.1"/>
    </source>
</evidence>
<evidence type="ECO:0000313" key="2">
    <source>
        <dbReference type="Proteomes" id="UP000755551"/>
    </source>
</evidence>
<gene>
    <name evidence="1" type="ORF">KTN04_09480</name>
</gene>
<organism evidence="1 2">
    <name type="scientific">Marinobacterium weihaiense</name>
    <dbReference type="NCBI Taxonomy" id="2851016"/>
    <lineage>
        <taxon>Bacteria</taxon>
        <taxon>Pseudomonadati</taxon>
        <taxon>Pseudomonadota</taxon>
        <taxon>Gammaproteobacteria</taxon>
        <taxon>Oceanospirillales</taxon>
        <taxon>Oceanospirillaceae</taxon>
        <taxon>Marinobacterium</taxon>
    </lineage>
</organism>
<reference evidence="1 2" key="1">
    <citation type="submission" date="2021-06" db="EMBL/GenBank/DDBJ databases">
        <title>Bacterium isolated from marine sediment.</title>
        <authorList>
            <person name="Zhu K.-L."/>
            <person name="Du Z.-J."/>
            <person name="Liang Q.-Y."/>
        </authorList>
    </citation>
    <scope>NUCLEOTIDE SEQUENCE [LARGE SCALE GENOMIC DNA]</scope>
    <source>
        <strain evidence="1 2">A346</strain>
    </source>
</reference>
<dbReference type="Proteomes" id="UP000755551">
    <property type="component" value="Unassembled WGS sequence"/>
</dbReference>
<evidence type="ECO:0008006" key="3">
    <source>
        <dbReference type="Google" id="ProtNLM"/>
    </source>
</evidence>
<sequence>MKIVLLALLLIIVLAAALTSQDLLTQEVGATRHACDLQQGPCTVELEDSRLTLEAGPRPLRSLTPITISVSIEGHQPDRVNARLQGAEMYMGINEFTLSPTAAPGHWQGKTELAVCTTGTMLWQLQIDISDMTGSQQHLFEFEAR</sequence>